<keyword evidence="2" id="KW-1185">Reference proteome</keyword>
<evidence type="ECO:0000313" key="2">
    <source>
        <dbReference type="Proteomes" id="UP000821865"/>
    </source>
</evidence>
<proteinExistence type="predicted"/>
<sequence>MSQSSDAGASESQESSDTMMGRHLRHAYRTGIDQVDEAENRPYETLQVAQGLFGDVARTPEAVLDSVLVSLAASKGRQLATALQVNQQCKFDPEVFAVRVRDFVSEPSQTDPLTEKAWAELGKLAQGTVKTSQPFWYLYGSAGDAPAKTRQAPVRRTVQDAPDRAPTVPKQVRSVEQTNQETTTERVGVIHQLLRDLYEQFGHPLPYIEFILHPQSFGKTCENIFHLSFLINEGHARIKCDESNLLVVEPVFGNTSAEREANKNGVFVMTLNFVQWQDAVKTLGVMQPVIPDL</sequence>
<gene>
    <name evidence="1" type="ORF">HPB49_011886</name>
</gene>
<dbReference type="EMBL" id="CM023472">
    <property type="protein sequence ID" value="KAH7959564.1"/>
    <property type="molecule type" value="Genomic_DNA"/>
</dbReference>
<dbReference type="Proteomes" id="UP000821865">
    <property type="component" value="Chromosome 3"/>
</dbReference>
<accession>A0ACB8D5M7</accession>
<name>A0ACB8D5M7_DERSI</name>
<comment type="caution">
    <text evidence="1">The sequence shown here is derived from an EMBL/GenBank/DDBJ whole genome shotgun (WGS) entry which is preliminary data.</text>
</comment>
<reference evidence="1" key="1">
    <citation type="submission" date="2020-05" db="EMBL/GenBank/DDBJ databases">
        <title>Large-scale comparative analyses of tick genomes elucidate their genetic diversity and vector capacities.</title>
        <authorList>
            <person name="Jia N."/>
            <person name="Wang J."/>
            <person name="Shi W."/>
            <person name="Du L."/>
            <person name="Sun Y."/>
            <person name="Zhan W."/>
            <person name="Jiang J."/>
            <person name="Wang Q."/>
            <person name="Zhang B."/>
            <person name="Ji P."/>
            <person name="Sakyi L.B."/>
            <person name="Cui X."/>
            <person name="Yuan T."/>
            <person name="Jiang B."/>
            <person name="Yang W."/>
            <person name="Lam T.T.-Y."/>
            <person name="Chang Q."/>
            <person name="Ding S."/>
            <person name="Wang X."/>
            <person name="Zhu J."/>
            <person name="Ruan X."/>
            <person name="Zhao L."/>
            <person name="Wei J."/>
            <person name="Que T."/>
            <person name="Du C."/>
            <person name="Cheng J."/>
            <person name="Dai P."/>
            <person name="Han X."/>
            <person name="Huang E."/>
            <person name="Gao Y."/>
            <person name="Liu J."/>
            <person name="Shao H."/>
            <person name="Ye R."/>
            <person name="Li L."/>
            <person name="Wei W."/>
            <person name="Wang X."/>
            <person name="Wang C."/>
            <person name="Yang T."/>
            <person name="Huo Q."/>
            <person name="Li W."/>
            <person name="Guo W."/>
            <person name="Chen H."/>
            <person name="Zhou L."/>
            <person name="Ni X."/>
            <person name="Tian J."/>
            <person name="Zhou Y."/>
            <person name="Sheng Y."/>
            <person name="Liu T."/>
            <person name="Pan Y."/>
            <person name="Xia L."/>
            <person name="Li J."/>
            <person name="Zhao F."/>
            <person name="Cao W."/>
        </authorList>
    </citation>
    <scope>NUCLEOTIDE SEQUENCE</scope>
    <source>
        <strain evidence="1">Dsil-2018</strain>
    </source>
</reference>
<protein>
    <submittedName>
        <fullName evidence="1">Uncharacterized protein</fullName>
    </submittedName>
</protein>
<evidence type="ECO:0000313" key="1">
    <source>
        <dbReference type="EMBL" id="KAH7959564.1"/>
    </source>
</evidence>
<organism evidence="1 2">
    <name type="scientific">Dermacentor silvarum</name>
    <name type="common">Tick</name>
    <dbReference type="NCBI Taxonomy" id="543639"/>
    <lineage>
        <taxon>Eukaryota</taxon>
        <taxon>Metazoa</taxon>
        <taxon>Ecdysozoa</taxon>
        <taxon>Arthropoda</taxon>
        <taxon>Chelicerata</taxon>
        <taxon>Arachnida</taxon>
        <taxon>Acari</taxon>
        <taxon>Parasitiformes</taxon>
        <taxon>Ixodida</taxon>
        <taxon>Ixodoidea</taxon>
        <taxon>Ixodidae</taxon>
        <taxon>Rhipicephalinae</taxon>
        <taxon>Dermacentor</taxon>
    </lineage>
</organism>